<proteinExistence type="predicted"/>
<dbReference type="Gene3D" id="3.40.50.1240">
    <property type="entry name" value="Phosphoglycerate mutase-like"/>
    <property type="match status" value="1"/>
</dbReference>
<dbReference type="SUPFAM" id="SSF53254">
    <property type="entry name" value="Phosphoglycerate mutase-like"/>
    <property type="match status" value="1"/>
</dbReference>
<evidence type="ECO:0008006" key="3">
    <source>
        <dbReference type="Google" id="ProtNLM"/>
    </source>
</evidence>
<dbReference type="Proteomes" id="UP000625976">
    <property type="component" value="Unassembled WGS sequence"/>
</dbReference>
<dbReference type="InterPro" id="IPR013078">
    <property type="entry name" value="His_Pase_superF_clade-1"/>
</dbReference>
<dbReference type="AlphaFoldDB" id="A0A917GF71"/>
<dbReference type="RefSeq" id="WP_188463144.1">
    <property type="nucleotide sequence ID" value="NZ_BMFQ01000002.1"/>
</dbReference>
<dbReference type="CDD" id="cd07067">
    <property type="entry name" value="HP_PGM_like"/>
    <property type="match status" value="1"/>
</dbReference>
<evidence type="ECO:0000313" key="2">
    <source>
        <dbReference type="Proteomes" id="UP000625976"/>
    </source>
</evidence>
<dbReference type="Pfam" id="PF00300">
    <property type="entry name" value="His_Phos_1"/>
    <property type="match status" value="1"/>
</dbReference>
<reference evidence="1" key="2">
    <citation type="submission" date="2020-09" db="EMBL/GenBank/DDBJ databases">
        <authorList>
            <person name="Sun Q."/>
            <person name="Zhou Y."/>
        </authorList>
    </citation>
    <scope>NUCLEOTIDE SEQUENCE</scope>
    <source>
        <strain evidence="1">CGMCC 1.12751</strain>
    </source>
</reference>
<sequence>MKHLLILVFVFFSIFNGCVQKYNSEELTTYYLIRHAEKDRTDATNKNPHLKETGKIRAEKWSSILQNVAFDAIYSTDYNRTIETAQPTATKNELEITIYNENEMDITPFLDKTKGKTVLIVGHSNTIPQFVNSILDSKKYEDINDGNNGNLYIITMMDGKKTDQVLTFN</sequence>
<accession>A0A917GF71</accession>
<protein>
    <recommendedName>
        <fullName evidence="3">Phosphoglycerate mutase</fullName>
    </recommendedName>
</protein>
<organism evidence="1 2">
    <name type="scientific">Bizionia arctica</name>
    <dbReference type="NCBI Taxonomy" id="1495645"/>
    <lineage>
        <taxon>Bacteria</taxon>
        <taxon>Pseudomonadati</taxon>
        <taxon>Bacteroidota</taxon>
        <taxon>Flavobacteriia</taxon>
        <taxon>Flavobacteriales</taxon>
        <taxon>Flavobacteriaceae</taxon>
        <taxon>Bizionia</taxon>
    </lineage>
</organism>
<evidence type="ECO:0000313" key="1">
    <source>
        <dbReference type="EMBL" id="GGG43168.1"/>
    </source>
</evidence>
<keyword evidence="2" id="KW-1185">Reference proteome</keyword>
<comment type="caution">
    <text evidence="1">The sequence shown here is derived from an EMBL/GenBank/DDBJ whole genome shotgun (WGS) entry which is preliminary data.</text>
</comment>
<gene>
    <name evidence="1" type="ORF">GCM10010976_13330</name>
</gene>
<reference evidence="1" key="1">
    <citation type="journal article" date="2014" name="Int. J. Syst. Evol. Microbiol.">
        <title>Complete genome sequence of Corynebacterium casei LMG S-19264T (=DSM 44701T), isolated from a smear-ripened cheese.</title>
        <authorList>
            <consortium name="US DOE Joint Genome Institute (JGI-PGF)"/>
            <person name="Walter F."/>
            <person name="Albersmeier A."/>
            <person name="Kalinowski J."/>
            <person name="Ruckert C."/>
        </authorList>
    </citation>
    <scope>NUCLEOTIDE SEQUENCE</scope>
    <source>
        <strain evidence="1">CGMCC 1.12751</strain>
    </source>
</reference>
<name>A0A917GF71_9FLAO</name>
<dbReference type="EMBL" id="BMFQ01000002">
    <property type="protein sequence ID" value="GGG43168.1"/>
    <property type="molecule type" value="Genomic_DNA"/>
</dbReference>
<dbReference type="InterPro" id="IPR029033">
    <property type="entry name" value="His_PPase_superfam"/>
</dbReference>